<name>A0ABR4DY94_9PEZI</name>
<evidence type="ECO:0000313" key="2">
    <source>
        <dbReference type="Proteomes" id="UP001600888"/>
    </source>
</evidence>
<organism evidence="1 2">
    <name type="scientific">Diaporthe vaccinii</name>
    <dbReference type="NCBI Taxonomy" id="105482"/>
    <lineage>
        <taxon>Eukaryota</taxon>
        <taxon>Fungi</taxon>
        <taxon>Dikarya</taxon>
        <taxon>Ascomycota</taxon>
        <taxon>Pezizomycotina</taxon>
        <taxon>Sordariomycetes</taxon>
        <taxon>Sordariomycetidae</taxon>
        <taxon>Diaporthales</taxon>
        <taxon>Diaporthaceae</taxon>
        <taxon>Diaporthe</taxon>
        <taxon>Diaporthe eres species complex</taxon>
    </lineage>
</organism>
<proteinExistence type="predicted"/>
<keyword evidence="2" id="KW-1185">Reference proteome</keyword>
<evidence type="ECO:0000313" key="1">
    <source>
        <dbReference type="EMBL" id="KAL2275142.1"/>
    </source>
</evidence>
<reference evidence="1 2" key="1">
    <citation type="submission" date="2024-03" db="EMBL/GenBank/DDBJ databases">
        <title>A high-quality draft genome sequence of Diaporthe vaccinii, a causative agent of upright dieback and viscid rot disease in cranberry plants.</title>
        <authorList>
            <person name="Sarrasin M."/>
            <person name="Lang B.F."/>
            <person name="Burger G."/>
        </authorList>
    </citation>
    <scope>NUCLEOTIDE SEQUENCE [LARGE SCALE GENOMIC DNA]</scope>
    <source>
        <strain evidence="1 2">IS7</strain>
    </source>
</reference>
<protein>
    <submittedName>
        <fullName evidence="1">Uncharacterized protein</fullName>
    </submittedName>
</protein>
<dbReference type="Proteomes" id="UP001600888">
    <property type="component" value="Unassembled WGS sequence"/>
</dbReference>
<gene>
    <name evidence="1" type="ORF">FJTKL_02479</name>
</gene>
<comment type="caution">
    <text evidence="1">The sequence shown here is derived from an EMBL/GenBank/DDBJ whole genome shotgun (WGS) entry which is preliminary data.</text>
</comment>
<dbReference type="EMBL" id="JBAWTH010000141">
    <property type="protein sequence ID" value="KAL2275142.1"/>
    <property type="molecule type" value="Genomic_DNA"/>
</dbReference>
<sequence length="101" mass="12225">MTTPSKDRGLFLKDARVQNWPQMLERRWILHVYTYRQLRGCHGSDGRDWVEEFSPRPQWSQFGRGDSWWLKHNCVLHEWNAPSLIPGVFPKFHKQSHLRRI</sequence>
<accession>A0ABR4DY94</accession>